<dbReference type="Proteomes" id="UP000247480">
    <property type="component" value="Unassembled WGS sequence"/>
</dbReference>
<gene>
    <name evidence="1" type="ORF">KPSA1_02519</name>
</gene>
<protein>
    <submittedName>
        <fullName evidence="1">DNA-binding transcriptional regulator</fullName>
    </submittedName>
</protein>
<proteinExistence type="predicted"/>
<dbReference type="GO" id="GO:0003677">
    <property type="term" value="F:DNA binding"/>
    <property type="evidence" value="ECO:0007669"/>
    <property type="project" value="UniProtKB-KW"/>
</dbReference>
<keyword evidence="1" id="KW-0238">DNA-binding</keyword>
<name>A0A2V0QFN8_PSESF</name>
<organism evidence="1 2">
    <name type="scientific">Pseudomonas syringae pv. actinidiae</name>
    <dbReference type="NCBI Taxonomy" id="103796"/>
    <lineage>
        <taxon>Bacteria</taxon>
        <taxon>Pseudomonadati</taxon>
        <taxon>Pseudomonadota</taxon>
        <taxon>Gammaproteobacteria</taxon>
        <taxon>Pseudomonadales</taxon>
        <taxon>Pseudomonadaceae</taxon>
        <taxon>Pseudomonas</taxon>
        <taxon>Pseudomonas syringae</taxon>
    </lineage>
</organism>
<comment type="caution">
    <text evidence="1">The sequence shown here is derived from an EMBL/GenBank/DDBJ whole genome shotgun (WGS) entry which is preliminary data.</text>
</comment>
<reference evidence="1 2" key="1">
    <citation type="submission" date="2018-04" db="EMBL/GenBank/DDBJ databases">
        <title>Draft genome sequence of Pseudomonas syringae pv. actinidiae biovar 1 strains isolated from kiwifruit in Kagawa prefecture.</title>
        <authorList>
            <person name="Tabuchi M."/>
            <person name="Saito M."/>
            <person name="Fujiwara S."/>
            <person name="Sasa N."/>
            <person name="Akimitsu K."/>
            <person name="Gomi K."/>
            <person name="Konishi-Sugita S."/>
            <person name="Hamano K."/>
            <person name="Kataoka I."/>
        </authorList>
    </citation>
    <scope>NUCLEOTIDE SEQUENCE [LARGE SCALE GENOMIC DNA]</scope>
    <source>
        <strain evidence="1 2">MAFF212206</strain>
    </source>
</reference>
<accession>A0A2V0QFN8</accession>
<evidence type="ECO:0000313" key="1">
    <source>
        <dbReference type="EMBL" id="GBH09125.1"/>
    </source>
</evidence>
<evidence type="ECO:0000313" key="2">
    <source>
        <dbReference type="Proteomes" id="UP000247480"/>
    </source>
</evidence>
<sequence length="107" mass="11344">MGTMTSTPSLIRSGQSLRAFGLPLRTINTVAEVNGALLFGRRLTQSFGTSSPLSASALMSVAMFMVITSAGSPSITERACLLDPPNDICTVTSSFFSAFQCFWNALL</sequence>
<dbReference type="AlphaFoldDB" id="A0A2V0QFN8"/>
<dbReference type="EMBL" id="BGJZ01000113">
    <property type="protein sequence ID" value="GBH09125.1"/>
    <property type="molecule type" value="Genomic_DNA"/>
</dbReference>